<keyword evidence="4" id="KW-1185">Reference proteome</keyword>
<dbReference type="InterPro" id="IPR034704">
    <property type="entry name" value="Ribosomal_bL28/bL31-like_sf"/>
</dbReference>
<dbReference type="GO" id="GO:0005840">
    <property type="term" value="C:ribosome"/>
    <property type="evidence" value="ECO:0007669"/>
    <property type="project" value="UniProtKB-KW"/>
</dbReference>
<comment type="caution">
    <text evidence="3">The sequence shown here is derived from an EMBL/GenBank/DDBJ whole genome shotgun (WGS) entry which is preliminary data.</text>
</comment>
<dbReference type="Gene3D" id="2.30.170.40">
    <property type="entry name" value="Ribosomal protein L28/L24"/>
    <property type="match status" value="1"/>
</dbReference>
<dbReference type="AlphaFoldDB" id="A0A841I0S9"/>
<accession>A0A841I0S9</accession>
<dbReference type="Proteomes" id="UP000569951">
    <property type="component" value="Unassembled WGS sequence"/>
</dbReference>
<name>A0A841I0S9_9DEIO</name>
<dbReference type="InterPro" id="IPR037147">
    <property type="entry name" value="Ribosomal_bL28_sf"/>
</dbReference>
<dbReference type="RefSeq" id="WP_183985748.1">
    <property type="nucleotide sequence ID" value="NZ_JACHHG010000004.1"/>
</dbReference>
<dbReference type="SUPFAM" id="SSF143800">
    <property type="entry name" value="L28p-like"/>
    <property type="match status" value="1"/>
</dbReference>
<evidence type="ECO:0000256" key="1">
    <source>
        <dbReference type="ARBA" id="ARBA00022980"/>
    </source>
</evidence>
<evidence type="ECO:0000256" key="2">
    <source>
        <dbReference type="ARBA" id="ARBA00023274"/>
    </source>
</evidence>
<keyword evidence="1 3" id="KW-0689">Ribosomal protein</keyword>
<gene>
    <name evidence="3" type="ORF">HNR42_001301</name>
</gene>
<organism evidence="3 4">
    <name type="scientific">Deinobacterium chartae</name>
    <dbReference type="NCBI Taxonomy" id="521158"/>
    <lineage>
        <taxon>Bacteria</taxon>
        <taxon>Thermotogati</taxon>
        <taxon>Deinococcota</taxon>
        <taxon>Deinococci</taxon>
        <taxon>Deinococcales</taxon>
        <taxon>Deinococcaceae</taxon>
        <taxon>Deinobacterium</taxon>
    </lineage>
</organism>
<dbReference type="GO" id="GO:0003735">
    <property type="term" value="F:structural constituent of ribosome"/>
    <property type="evidence" value="ECO:0007669"/>
    <property type="project" value="InterPro"/>
</dbReference>
<dbReference type="InterPro" id="IPR050096">
    <property type="entry name" value="Bacterial_rp_bL28"/>
</dbReference>
<dbReference type="EMBL" id="JACHHG010000004">
    <property type="protein sequence ID" value="MBB6097878.1"/>
    <property type="molecule type" value="Genomic_DNA"/>
</dbReference>
<dbReference type="GO" id="GO:1990904">
    <property type="term" value="C:ribonucleoprotein complex"/>
    <property type="evidence" value="ECO:0007669"/>
    <property type="project" value="UniProtKB-KW"/>
</dbReference>
<reference evidence="3 4" key="1">
    <citation type="submission" date="2020-08" db="EMBL/GenBank/DDBJ databases">
        <title>Genomic Encyclopedia of Type Strains, Phase IV (KMG-IV): sequencing the most valuable type-strain genomes for metagenomic binning, comparative biology and taxonomic classification.</title>
        <authorList>
            <person name="Goeker M."/>
        </authorList>
    </citation>
    <scope>NUCLEOTIDE SEQUENCE [LARGE SCALE GENOMIC DNA]</scope>
    <source>
        <strain evidence="3 4">DSM 21458</strain>
    </source>
</reference>
<dbReference type="PANTHER" id="PTHR39080:SF1">
    <property type="entry name" value="LARGE RIBOSOMAL SUBUNIT PROTEIN BL28A"/>
    <property type="match status" value="1"/>
</dbReference>
<proteinExistence type="predicted"/>
<sequence>MSKKCFVTGKSTVVVNSVVRRGKPKSEGGVGRKTTGISKVRKYANLQKKTVLVDGVRQKVWLSAKALRRLPENITIIR</sequence>
<protein>
    <submittedName>
        <fullName evidence="3">Large subunit ribosomal protein L28</fullName>
    </submittedName>
</protein>
<keyword evidence="2" id="KW-0687">Ribonucleoprotein</keyword>
<dbReference type="Gene3D" id="2.20.150.30">
    <property type="match status" value="1"/>
</dbReference>
<evidence type="ECO:0000313" key="3">
    <source>
        <dbReference type="EMBL" id="MBB6097878.1"/>
    </source>
</evidence>
<dbReference type="PANTHER" id="PTHR39080">
    <property type="entry name" value="50S RIBOSOMAL PROTEIN L28"/>
    <property type="match status" value="1"/>
</dbReference>
<evidence type="ECO:0000313" key="4">
    <source>
        <dbReference type="Proteomes" id="UP000569951"/>
    </source>
</evidence>